<reference evidence="1 2" key="1">
    <citation type="submission" date="2016-11" db="EMBL/GenBank/DDBJ databases">
        <title>Paenibacillus species isolates.</title>
        <authorList>
            <person name="Beno S.M."/>
        </authorList>
    </citation>
    <scope>NUCLEOTIDE SEQUENCE [LARGE SCALE GENOMIC DNA]</scope>
    <source>
        <strain evidence="1 2">FSL F4-0100</strain>
    </source>
</reference>
<evidence type="ECO:0000313" key="1">
    <source>
        <dbReference type="EMBL" id="OME89110.1"/>
    </source>
</evidence>
<proteinExistence type="predicted"/>
<dbReference type="RefSeq" id="WP_076325527.1">
    <property type="nucleotide sequence ID" value="NZ_MRTF01000011.1"/>
</dbReference>
<sequence>MKVFETIYGMGGIETGGYFRSLIAADSEENITGLLCEEHDEEVLITRVKEMSQTTEYEHEHVLSTKRV</sequence>
<comment type="caution">
    <text evidence="1">The sequence shown here is derived from an EMBL/GenBank/DDBJ whole genome shotgun (WGS) entry which is preliminary data.</text>
</comment>
<dbReference type="AlphaFoldDB" id="A0A1R1AU74"/>
<evidence type="ECO:0000313" key="2">
    <source>
        <dbReference type="Proteomes" id="UP000187074"/>
    </source>
</evidence>
<dbReference type="Proteomes" id="UP000187074">
    <property type="component" value="Unassembled WGS sequence"/>
</dbReference>
<dbReference type="EMBL" id="MRTF01000011">
    <property type="protein sequence ID" value="OME89110.1"/>
    <property type="molecule type" value="Genomic_DNA"/>
</dbReference>
<protein>
    <submittedName>
        <fullName evidence="1">Uncharacterized protein</fullName>
    </submittedName>
</protein>
<dbReference type="OrthoDB" id="9912869at2"/>
<accession>A0A1R1AU74</accession>
<name>A0A1R1AU74_PAELA</name>
<organism evidence="1 2">
    <name type="scientific">Paenibacillus lautus</name>
    <name type="common">Bacillus lautus</name>
    <dbReference type="NCBI Taxonomy" id="1401"/>
    <lineage>
        <taxon>Bacteria</taxon>
        <taxon>Bacillati</taxon>
        <taxon>Bacillota</taxon>
        <taxon>Bacilli</taxon>
        <taxon>Bacillales</taxon>
        <taxon>Paenibacillaceae</taxon>
        <taxon>Paenibacillus</taxon>
    </lineage>
</organism>
<gene>
    <name evidence="1" type="ORF">BK123_27450</name>
</gene>